<dbReference type="AlphaFoldDB" id="A0A495VMR1"/>
<dbReference type="OrthoDB" id="9790390at2"/>
<dbReference type="GO" id="GO:0006950">
    <property type="term" value="P:response to stress"/>
    <property type="evidence" value="ECO:0007669"/>
    <property type="project" value="UniProtKB-ARBA"/>
</dbReference>
<dbReference type="GO" id="GO:0005737">
    <property type="term" value="C:cytoplasm"/>
    <property type="evidence" value="ECO:0007669"/>
    <property type="project" value="TreeGrafter"/>
</dbReference>
<evidence type="ECO:0000256" key="1">
    <source>
        <dbReference type="ARBA" id="ARBA00008987"/>
    </source>
</evidence>
<dbReference type="Gene3D" id="3.40.30.10">
    <property type="entry name" value="Glutaredoxin"/>
    <property type="match status" value="1"/>
</dbReference>
<dbReference type="PROSITE" id="PS51352">
    <property type="entry name" value="THIOREDOXIN_2"/>
    <property type="match status" value="1"/>
</dbReference>
<keyword evidence="8" id="KW-1185">Reference proteome</keyword>
<evidence type="ECO:0000256" key="2">
    <source>
        <dbReference type="ARBA" id="ARBA00022448"/>
    </source>
</evidence>
<dbReference type="PANTHER" id="PTHR45663">
    <property type="entry name" value="GEO12009P1"/>
    <property type="match status" value="1"/>
</dbReference>
<evidence type="ECO:0000256" key="4">
    <source>
        <dbReference type="ARBA" id="ARBA00023157"/>
    </source>
</evidence>
<dbReference type="EMBL" id="RBXP01000020">
    <property type="protein sequence ID" value="RKT49703.1"/>
    <property type="molecule type" value="Genomic_DNA"/>
</dbReference>
<evidence type="ECO:0000256" key="5">
    <source>
        <dbReference type="ARBA" id="ARBA00023284"/>
    </source>
</evidence>
<dbReference type="PROSITE" id="PS00194">
    <property type="entry name" value="THIOREDOXIN_1"/>
    <property type="match status" value="1"/>
</dbReference>
<dbReference type="Pfam" id="PF14561">
    <property type="entry name" value="TPR_20"/>
    <property type="match status" value="1"/>
</dbReference>
<comment type="similarity">
    <text evidence="1">Belongs to the thioredoxin family.</text>
</comment>
<dbReference type="SUPFAM" id="SSF48452">
    <property type="entry name" value="TPR-like"/>
    <property type="match status" value="1"/>
</dbReference>
<dbReference type="InterPro" id="IPR013766">
    <property type="entry name" value="Thioredoxin_domain"/>
</dbReference>
<gene>
    <name evidence="7" type="ORF">DFR40_3369</name>
</gene>
<accession>A0A495VMR1</accession>
<dbReference type="Pfam" id="PF14559">
    <property type="entry name" value="TPR_19"/>
    <property type="match status" value="1"/>
</dbReference>
<dbReference type="InterPro" id="IPR017937">
    <property type="entry name" value="Thioredoxin_CS"/>
</dbReference>
<dbReference type="GO" id="GO:0015035">
    <property type="term" value="F:protein-disulfide reductase activity"/>
    <property type="evidence" value="ECO:0007669"/>
    <property type="project" value="UniProtKB-ARBA"/>
</dbReference>
<feature type="domain" description="Thioredoxin" evidence="6">
    <location>
        <begin position="1"/>
        <end position="111"/>
    </location>
</feature>
<dbReference type="FunFam" id="3.40.30.10:FF:000001">
    <property type="entry name" value="Thioredoxin"/>
    <property type="match status" value="1"/>
</dbReference>
<organism evidence="7 8">
    <name type="scientific">Azonexus fungiphilus</name>
    <dbReference type="NCBI Taxonomy" id="146940"/>
    <lineage>
        <taxon>Bacteria</taxon>
        <taxon>Pseudomonadati</taxon>
        <taxon>Pseudomonadota</taxon>
        <taxon>Betaproteobacteria</taxon>
        <taxon>Rhodocyclales</taxon>
        <taxon>Azonexaceae</taxon>
        <taxon>Azonexus</taxon>
    </lineage>
</organism>
<evidence type="ECO:0000313" key="8">
    <source>
        <dbReference type="Proteomes" id="UP000270626"/>
    </source>
</evidence>
<evidence type="ECO:0000259" key="6">
    <source>
        <dbReference type="PROSITE" id="PS51352"/>
    </source>
</evidence>
<dbReference type="InterPro" id="IPR011990">
    <property type="entry name" value="TPR-like_helical_dom_sf"/>
</dbReference>
<comment type="caution">
    <text evidence="7">The sequence shown here is derived from an EMBL/GenBank/DDBJ whole genome shotgun (WGS) entry which is preliminary data.</text>
</comment>
<dbReference type="RefSeq" id="WP_121459619.1">
    <property type="nucleotide sequence ID" value="NZ_RBXP01000020.1"/>
</dbReference>
<keyword evidence="3" id="KW-0249">Electron transport</keyword>
<evidence type="ECO:0000313" key="7">
    <source>
        <dbReference type="EMBL" id="RKT49703.1"/>
    </source>
</evidence>
<protein>
    <submittedName>
        <fullName evidence="7">Thioredoxin</fullName>
    </submittedName>
</protein>
<dbReference type="CDD" id="cd02956">
    <property type="entry name" value="ybbN"/>
    <property type="match status" value="1"/>
</dbReference>
<dbReference type="Proteomes" id="UP000270626">
    <property type="component" value="Unassembled WGS sequence"/>
</dbReference>
<evidence type="ECO:0000256" key="3">
    <source>
        <dbReference type="ARBA" id="ARBA00022982"/>
    </source>
</evidence>
<reference evidence="7 8" key="1">
    <citation type="submission" date="2018-10" db="EMBL/GenBank/DDBJ databases">
        <title>Genomic Encyclopedia of Type Strains, Phase IV (KMG-IV): sequencing the most valuable type-strain genomes for metagenomic binning, comparative biology and taxonomic classification.</title>
        <authorList>
            <person name="Goeker M."/>
        </authorList>
    </citation>
    <scope>NUCLEOTIDE SEQUENCE [LARGE SCALE GENOMIC DNA]</scope>
    <source>
        <strain evidence="7 8">DSM 23841</strain>
    </source>
</reference>
<keyword evidence="4" id="KW-1015">Disulfide bond</keyword>
<dbReference type="Pfam" id="PF00085">
    <property type="entry name" value="Thioredoxin"/>
    <property type="match status" value="1"/>
</dbReference>
<dbReference type="PANTHER" id="PTHR45663:SF11">
    <property type="entry name" value="GEO12009P1"/>
    <property type="match status" value="1"/>
</dbReference>
<dbReference type="Gene3D" id="1.25.40.10">
    <property type="entry name" value="Tetratricopeptide repeat domain"/>
    <property type="match status" value="2"/>
</dbReference>
<dbReference type="InterPro" id="IPR036249">
    <property type="entry name" value="Thioredoxin-like_sf"/>
</dbReference>
<name>A0A495VMR1_9RHOO</name>
<sequence length="286" mass="31419">MSQFSFDVSLENFEAQVLQASLQVPVVVDFWAPWCAPCQTLKPMLEKLADEYKGRFLLAKVNSDENPELAGHFGVRSIPSVKVVFQGQLVDEFNGALPEGQVREFLERIALPAGAGEQPALREQAAALVAEGKLEEALACLVEASQADPQDQAVQLDAIDVLMQLGRNDEAGQLLAGEYPNDPERATALRARLALAQGAADTAPLEAKLAAHPDDHATRLELARAYAAQSRFREALEAALEVVRRDRFFDEGAGRKTLLQFFDALTGEQYDDLVREFRRKLSATLN</sequence>
<proteinExistence type="inferred from homology"/>
<dbReference type="SUPFAM" id="SSF52833">
    <property type="entry name" value="Thioredoxin-like"/>
    <property type="match status" value="1"/>
</dbReference>
<keyword evidence="2" id="KW-0813">Transport</keyword>
<keyword evidence="5" id="KW-0676">Redox-active center</keyword>